<gene>
    <name evidence="1" type="ORF">CRP01_06140</name>
</gene>
<dbReference type="Proteomes" id="UP000223913">
    <property type="component" value="Unassembled WGS sequence"/>
</dbReference>
<dbReference type="RefSeq" id="WP_099149125.1">
    <property type="nucleotide sequence ID" value="NZ_PDUD01000009.1"/>
</dbReference>
<reference evidence="1 2" key="1">
    <citation type="submission" date="2017-10" db="EMBL/GenBank/DDBJ databases">
        <title>The draft genome sequence of Lewinella nigricans NBRC 102662.</title>
        <authorList>
            <person name="Wang K."/>
        </authorList>
    </citation>
    <scope>NUCLEOTIDE SEQUENCE [LARGE SCALE GENOMIC DNA]</scope>
    <source>
        <strain evidence="1 2">NBRC 102662</strain>
    </source>
</reference>
<comment type="caution">
    <text evidence="1">The sequence shown here is derived from an EMBL/GenBank/DDBJ whole genome shotgun (WGS) entry which is preliminary data.</text>
</comment>
<dbReference type="AlphaFoldDB" id="A0A2D0NGR5"/>
<dbReference type="EMBL" id="PDUD01000009">
    <property type="protein sequence ID" value="PHN07677.1"/>
    <property type="molecule type" value="Genomic_DNA"/>
</dbReference>
<protein>
    <submittedName>
        <fullName evidence="1">Uncharacterized protein</fullName>
    </submittedName>
</protein>
<organism evidence="1 2">
    <name type="scientific">Flavilitoribacter nigricans (strain ATCC 23147 / DSM 23189 / NBRC 102662 / NCIMB 1420 / SS-2)</name>
    <name type="common">Lewinella nigricans</name>
    <dbReference type="NCBI Taxonomy" id="1122177"/>
    <lineage>
        <taxon>Bacteria</taxon>
        <taxon>Pseudomonadati</taxon>
        <taxon>Bacteroidota</taxon>
        <taxon>Saprospiria</taxon>
        <taxon>Saprospirales</taxon>
        <taxon>Lewinellaceae</taxon>
        <taxon>Flavilitoribacter</taxon>
    </lineage>
</organism>
<keyword evidence="2" id="KW-1185">Reference proteome</keyword>
<evidence type="ECO:0000313" key="1">
    <source>
        <dbReference type="EMBL" id="PHN07677.1"/>
    </source>
</evidence>
<sequence length="141" mass="15824">MIDKIKKALQDASDVIKDQTSSLSEGAKEKTYQLIDEWLQIFPKLEIYGLEVNSFGLSVALSPALEAELIGDHKKFTPERINQILQENKSSAALTSVFTTIKTAYTLHRKTYANLRDPLIVKIKVKITPEINVIIGEPLIQ</sequence>
<dbReference type="OrthoDB" id="1493535at2"/>
<proteinExistence type="predicted"/>
<accession>A0A2D0NGR5</accession>
<name>A0A2D0NGR5_FLAN2</name>
<evidence type="ECO:0000313" key="2">
    <source>
        <dbReference type="Proteomes" id="UP000223913"/>
    </source>
</evidence>